<protein>
    <submittedName>
        <fullName evidence="2">Uncharacterized protein</fullName>
    </submittedName>
</protein>
<dbReference type="AlphaFoldDB" id="A0AAU7Q8H9"/>
<evidence type="ECO:0000313" key="2">
    <source>
        <dbReference type="EMBL" id="XBS69221.1"/>
    </source>
</evidence>
<proteinExistence type="predicted"/>
<gene>
    <name evidence="2" type="ORF">ABK905_22605</name>
</gene>
<reference evidence="2" key="1">
    <citation type="submission" date="2024-06" db="EMBL/GenBank/DDBJ databases">
        <authorList>
            <person name="Coelho C."/>
            <person name="Bento M."/>
            <person name="Garcia E."/>
            <person name="Camelo A."/>
            <person name="Brandao I."/>
            <person name="Espirito Santo C."/>
            <person name="Trovao J."/>
            <person name="Verissimo A."/>
            <person name="Costa J."/>
            <person name="Tiago I."/>
        </authorList>
    </citation>
    <scope>NUCLEOTIDE SEQUENCE</scope>
    <source>
        <strain evidence="2">KWT182</strain>
    </source>
</reference>
<accession>A0AAU7Q8H9</accession>
<sequence length="549" mass="58144">MSEQNDKTAPAPLAAENADGSLAGPASYLLSQVSEFASQLMKKTLDGATVGGGTALAGGGAAVIEGGATALSSVGAVVEGGGTALASIGTAAEGGGTALAPGGAAAAGGEMLKFSGDAAASGSLAVLTAVGINHATRQEAGAADAVPANDQSDRTAESLPSLTLSGDIAELPALQPNEHIIPPAVKQAPERAALPDVNAKPGKAESPVIKPAQIFEAVEIARPVERVKSHHPRPKEKAPQSRTPLAKPGQVVVQVDVHAPMTIPEKTADVEREMPSLIQPVRGEAEISPADVEEPAVNHVQEAIEPAEIKAGLSITPWPIAPTLTNEAIINQCKIRLAAHEEGVLKPYIDSDYYDHVPIYEVVDKSADFSQPVYRHYIEMDGEKVAAKLSSIAGHGIKYTLIDESNSGSQYGLAFDDGRWQLQSHTAEVIDPTLLKVITFDMVDHACSEEQLSAPDERGLQWTADNKAYLRIKGHFVHLLSGKGYINCYIIRSKDGRQALSLLYKDGRFHQLKVPPHEVYKYGLKSTFLRQRSRIKNLLDEAGHELEKK</sequence>
<organism evidence="2">
    <name type="scientific">Acerihabitans sp. KWT182</name>
    <dbReference type="NCBI Taxonomy" id="3157919"/>
    <lineage>
        <taxon>Bacteria</taxon>
        <taxon>Pseudomonadati</taxon>
        <taxon>Pseudomonadota</taxon>
        <taxon>Gammaproteobacteria</taxon>
        <taxon>Enterobacterales</taxon>
        <taxon>Pectobacteriaceae</taxon>
        <taxon>Acerihabitans</taxon>
    </lineage>
</organism>
<evidence type="ECO:0000256" key="1">
    <source>
        <dbReference type="SAM" id="MobiDB-lite"/>
    </source>
</evidence>
<feature type="region of interest" description="Disordered" evidence="1">
    <location>
        <begin position="226"/>
        <end position="246"/>
    </location>
</feature>
<dbReference type="EMBL" id="CP157947">
    <property type="protein sequence ID" value="XBS69221.1"/>
    <property type="molecule type" value="Genomic_DNA"/>
</dbReference>
<name>A0AAU7Q8H9_9GAMM</name>